<feature type="domain" description="Putative Flp pilus-assembly TadG-like N-terminal" evidence="1">
    <location>
        <begin position="8"/>
        <end position="55"/>
    </location>
</feature>
<evidence type="ECO:0000259" key="1">
    <source>
        <dbReference type="Pfam" id="PF13400"/>
    </source>
</evidence>
<gene>
    <name evidence="2" type="ORF">IEZ26_20440</name>
</gene>
<comment type="caution">
    <text evidence="2">The sequence shown here is derived from an EMBL/GenBank/DDBJ whole genome shotgun (WGS) entry which is preliminary data.</text>
</comment>
<evidence type="ECO:0000313" key="2">
    <source>
        <dbReference type="EMBL" id="MBD3927001.1"/>
    </source>
</evidence>
<sequence>MSRRDDRGATAVLVGILALVLLGISGFTIDLGQAYVSKRNLQKAADAGALAAAQALTEFQGSCADVRDDPVAYAAAEDAAREYGEANYDETKESYESDQLEFDIDCDRTPGVLIVEYGLSGATATSTSQLIGAPDEITTDRRSEATVDVAPRAREGVRPLAICSAMLPPIDAAAGTFIRVDYPGGGHAPPAGCPVPKTSGNWWITDCPGERTGSASTLADQIKDGCPEAVSVIPGQADASTPGQLTVVLEEECPAAPLYSETCMSGNPGNISQGGKQTEDAWKSLITSEEASLFPVFCAPPQCSESTINGSGAGAVYPVYKLVSAVVCGYYFKSGSGNSVQSNVNKCKGNPYYGKTTDTDSKANYLILRYENVRSSGSNTDSECGLGDDCDGGLRRTRLTQ</sequence>
<dbReference type="InterPro" id="IPR028087">
    <property type="entry name" value="Tad_N"/>
</dbReference>
<name>A0ABR8NGY1_9ACTN</name>
<dbReference type="EMBL" id="JACXYZ010000004">
    <property type="protein sequence ID" value="MBD3927001.1"/>
    <property type="molecule type" value="Genomic_DNA"/>
</dbReference>
<proteinExistence type="predicted"/>
<dbReference type="Proteomes" id="UP000618818">
    <property type="component" value="Unassembled WGS sequence"/>
</dbReference>
<protein>
    <submittedName>
        <fullName evidence="2">Pilus assembly protein</fullName>
    </submittedName>
</protein>
<accession>A0ABR8NGY1</accession>
<dbReference type="RefSeq" id="WP_191196852.1">
    <property type="nucleotide sequence ID" value="NZ_JACXYZ010000004.1"/>
</dbReference>
<evidence type="ECO:0000313" key="3">
    <source>
        <dbReference type="Proteomes" id="UP000618818"/>
    </source>
</evidence>
<reference evidence="2 3" key="1">
    <citation type="submission" date="2020-09" db="EMBL/GenBank/DDBJ databases">
        <title>novel species in genus Nocardioides.</title>
        <authorList>
            <person name="Zhang G."/>
        </authorList>
    </citation>
    <scope>NUCLEOTIDE SEQUENCE [LARGE SCALE GENOMIC DNA]</scope>
    <source>
        <strain evidence="2 3">KCTC 39551</strain>
    </source>
</reference>
<dbReference type="Pfam" id="PF13400">
    <property type="entry name" value="Tad"/>
    <property type="match status" value="1"/>
</dbReference>
<keyword evidence="3" id="KW-1185">Reference proteome</keyword>
<organism evidence="2 3">
    <name type="scientific">Nocardioides cavernae</name>
    <dbReference type="NCBI Taxonomy" id="1921566"/>
    <lineage>
        <taxon>Bacteria</taxon>
        <taxon>Bacillati</taxon>
        <taxon>Actinomycetota</taxon>
        <taxon>Actinomycetes</taxon>
        <taxon>Propionibacteriales</taxon>
        <taxon>Nocardioidaceae</taxon>
        <taxon>Nocardioides</taxon>
    </lineage>
</organism>